<reference evidence="1 2" key="1">
    <citation type="submission" date="2021-06" db="EMBL/GenBank/DDBJ databases">
        <title>Caerostris extrusa draft genome.</title>
        <authorList>
            <person name="Kono N."/>
            <person name="Arakawa K."/>
        </authorList>
    </citation>
    <scope>NUCLEOTIDE SEQUENCE [LARGE SCALE GENOMIC DNA]</scope>
</reference>
<gene>
    <name evidence="1" type="ORF">CEXT_477181</name>
</gene>
<evidence type="ECO:0000313" key="1">
    <source>
        <dbReference type="EMBL" id="GIY38464.1"/>
    </source>
</evidence>
<protein>
    <submittedName>
        <fullName evidence="1">Uncharacterized protein</fullName>
    </submittedName>
</protein>
<dbReference type="AlphaFoldDB" id="A0AAV4SWZ1"/>
<evidence type="ECO:0000313" key="2">
    <source>
        <dbReference type="Proteomes" id="UP001054945"/>
    </source>
</evidence>
<sequence length="108" mass="11873">MLPGCQFSLALNTPQIHLLISWLDPPLFDLTVPALPTAACLLGQLLLYGDQYQTIILPGCQFSLALNTPQIHLLISWLDPPLFGFDGARSTYGRLLARLALIMWGSIP</sequence>
<comment type="caution">
    <text evidence="1">The sequence shown here is derived from an EMBL/GenBank/DDBJ whole genome shotgun (WGS) entry which is preliminary data.</text>
</comment>
<proteinExistence type="predicted"/>
<dbReference type="EMBL" id="BPLR01010306">
    <property type="protein sequence ID" value="GIY38464.1"/>
    <property type="molecule type" value="Genomic_DNA"/>
</dbReference>
<keyword evidence="2" id="KW-1185">Reference proteome</keyword>
<accession>A0AAV4SWZ1</accession>
<name>A0AAV4SWZ1_CAEEX</name>
<organism evidence="1 2">
    <name type="scientific">Caerostris extrusa</name>
    <name type="common">Bark spider</name>
    <name type="synonym">Caerostris bankana</name>
    <dbReference type="NCBI Taxonomy" id="172846"/>
    <lineage>
        <taxon>Eukaryota</taxon>
        <taxon>Metazoa</taxon>
        <taxon>Ecdysozoa</taxon>
        <taxon>Arthropoda</taxon>
        <taxon>Chelicerata</taxon>
        <taxon>Arachnida</taxon>
        <taxon>Araneae</taxon>
        <taxon>Araneomorphae</taxon>
        <taxon>Entelegynae</taxon>
        <taxon>Araneoidea</taxon>
        <taxon>Araneidae</taxon>
        <taxon>Caerostris</taxon>
    </lineage>
</organism>
<dbReference type="Proteomes" id="UP001054945">
    <property type="component" value="Unassembled WGS sequence"/>
</dbReference>